<evidence type="ECO:0000256" key="5">
    <source>
        <dbReference type="HAMAP-Rule" id="MF_00560"/>
    </source>
</evidence>
<dbReference type="GO" id="GO:0030798">
    <property type="term" value="F:trans-aconitate 2-methyltransferase activity"/>
    <property type="evidence" value="ECO:0007669"/>
    <property type="project" value="UniProtKB-UniRule"/>
</dbReference>
<accession>A0AAU8JZ58</accession>
<dbReference type="SUPFAM" id="SSF53335">
    <property type="entry name" value="S-adenosyl-L-methionine-dependent methyltransferases"/>
    <property type="match status" value="1"/>
</dbReference>
<keyword evidence="2 5" id="KW-0489">Methyltransferase</keyword>
<dbReference type="PANTHER" id="PTHR43861:SF1">
    <property type="entry name" value="TRANS-ACONITATE 2-METHYLTRANSFERASE"/>
    <property type="match status" value="1"/>
</dbReference>
<evidence type="ECO:0000313" key="6">
    <source>
        <dbReference type="EMBL" id="XCM81109.1"/>
    </source>
</evidence>
<dbReference type="CDD" id="cd02440">
    <property type="entry name" value="AdoMet_MTases"/>
    <property type="match status" value="1"/>
</dbReference>
<organism evidence="6">
    <name type="scientific">Kitasatospora camelliae</name>
    <dbReference type="NCBI Taxonomy" id="3156397"/>
    <lineage>
        <taxon>Bacteria</taxon>
        <taxon>Bacillati</taxon>
        <taxon>Actinomycetota</taxon>
        <taxon>Actinomycetes</taxon>
        <taxon>Kitasatosporales</taxon>
        <taxon>Streptomycetaceae</taxon>
        <taxon>Kitasatospora</taxon>
    </lineage>
</organism>
<evidence type="ECO:0000256" key="4">
    <source>
        <dbReference type="ARBA" id="ARBA00022691"/>
    </source>
</evidence>
<protein>
    <recommendedName>
        <fullName evidence="5">Trans-aconitate 2-methyltransferase</fullName>
        <ecNumber evidence="5">2.1.1.144</ecNumber>
    </recommendedName>
</protein>
<proteinExistence type="inferred from homology"/>
<evidence type="ECO:0000256" key="1">
    <source>
        <dbReference type="ARBA" id="ARBA00022490"/>
    </source>
</evidence>
<dbReference type="AlphaFoldDB" id="A0AAU8JZ58"/>
<dbReference type="HAMAP" id="MF_00560">
    <property type="entry name" value="Tran_acon_Me_trans"/>
    <property type="match status" value="1"/>
</dbReference>
<dbReference type="InterPro" id="IPR023506">
    <property type="entry name" value="Trans-aconitate_MeTrfase"/>
</dbReference>
<keyword evidence="3 5" id="KW-0808">Transferase</keyword>
<keyword evidence="4 5" id="KW-0949">S-adenosyl-L-methionine</keyword>
<dbReference type="Gene3D" id="1.10.150.290">
    <property type="entry name" value="S-adenosyl-L-methionine-dependent methyltransferases"/>
    <property type="match status" value="1"/>
</dbReference>
<sequence length="259" mass="28596">MSTWDPQQYLRFADERTRPFGELLARVPELPPAPVVLDIGCGPGNSTAVLRRRWPDATLIGVDNSAEMIAAARTEGEPGAEYRLADATGYDVAADRPDLIASNATLQWVEGHLALLGRWAEALRPGGVIAIQVPGNFDAPSHTLLADLRLSPRWRDILGEGARRTPVHGPERYLETLLAAGCRADVWETTYSTLLDGEDPVLQWVAGTALRPVLARLDDPVERAAFTEEYRALLRDAYPRGEYGTVFPFRRIFAVGIRR</sequence>
<dbReference type="InterPro" id="IPR023149">
    <property type="entry name" value="Trans_acon_MeTrfase_C"/>
</dbReference>
<gene>
    <name evidence="5" type="primary">tam</name>
    <name evidence="6" type="ORF">ABWK59_20430</name>
</gene>
<comment type="subcellular location">
    <subcellularLocation>
        <location evidence="5">Cytoplasm</location>
    </subcellularLocation>
</comment>
<comment type="function">
    <text evidence="5">Catalyzes the S-adenosylmethionine monomethyl esterification of trans-aconitate.</text>
</comment>
<dbReference type="GO" id="GO:0005737">
    <property type="term" value="C:cytoplasm"/>
    <property type="evidence" value="ECO:0007669"/>
    <property type="project" value="UniProtKB-SubCell"/>
</dbReference>
<reference evidence="6" key="1">
    <citation type="submission" date="2024-06" db="EMBL/GenBank/DDBJ databases">
        <title>The genome sequences of Kitasatospora sp. strain HUAS MG31.</title>
        <authorList>
            <person name="Mo P."/>
        </authorList>
    </citation>
    <scope>NUCLEOTIDE SEQUENCE</scope>
    <source>
        <strain evidence="6">HUAS MG31</strain>
    </source>
</reference>
<dbReference type="GO" id="GO:0032259">
    <property type="term" value="P:methylation"/>
    <property type="evidence" value="ECO:0007669"/>
    <property type="project" value="UniProtKB-KW"/>
</dbReference>
<dbReference type="KEGG" id="kcm:ABWK59_20430"/>
<dbReference type="PANTHER" id="PTHR43861">
    <property type="entry name" value="TRANS-ACONITATE 2-METHYLTRANSFERASE-RELATED"/>
    <property type="match status" value="1"/>
</dbReference>
<comment type="catalytic activity">
    <reaction evidence="5">
        <text>trans-aconitate + S-adenosyl-L-methionine = (E)-3-(methoxycarbonyl)pent-2-enedioate + S-adenosyl-L-homocysteine</text>
        <dbReference type="Rhea" id="RHEA:14969"/>
        <dbReference type="ChEBI" id="CHEBI:15708"/>
        <dbReference type="ChEBI" id="CHEBI:57470"/>
        <dbReference type="ChEBI" id="CHEBI:57856"/>
        <dbReference type="ChEBI" id="CHEBI:59789"/>
        <dbReference type="EC" id="2.1.1.144"/>
    </reaction>
</comment>
<dbReference type="Gene3D" id="3.40.50.150">
    <property type="entry name" value="Vaccinia Virus protein VP39"/>
    <property type="match status" value="1"/>
</dbReference>
<dbReference type="InterPro" id="IPR029063">
    <property type="entry name" value="SAM-dependent_MTases_sf"/>
</dbReference>
<dbReference type="RefSeq" id="WP_354642046.1">
    <property type="nucleotide sequence ID" value="NZ_CP159872.1"/>
</dbReference>
<name>A0AAU8JZ58_9ACTN</name>
<dbReference type="GO" id="GO:0017000">
    <property type="term" value="P:antibiotic biosynthetic process"/>
    <property type="evidence" value="ECO:0007669"/>
    <property type="project" value="UniProtKB-ARBA"/>
</dbReference>
<dbReference type="EMBL" id="CP159872">
    <property type="protein sequence ID" value="XCM81109.1"/>
    <property type="molecule type" value="Genomic_DNA"/>
</dbReference>
<evidence type="ECO:0000256" key="2">
    <source>
        <dbReference type="ARBA" id="ARBA00022603"/>
    </source>
</evidence>
<comment type="similarity">
    <text evidence="5">Belongs to the methyltransferase superfamily. Tam family.</text>
</comment>
<dbReference type="EC" id="2.1.1.144" evidence="5"/>
<dbReference type="Pfam" id="PF13489">
    <property type="entry name" value="Methyltransf_23"/>
    <property type="match status" value="1"/>
</dbReference>
<evidence type="ECO:0000256" key="3">
    <source>
        <dbReference type="ARBA" id="ARBA00022679"/>
    </source>
</evidence>
<keyword evidence="1 5" id="KW-0963">Cytoplasm</keyword>